<feature type="transmembrane region" description="Helical" evidence="1">
    <location>
        <begin position="216"/>
        <end position="239"/>
    </location>
</feature>
<proteinExistence type="predicted"/>
<evidence type="ECO:0008006" key="3">
    <source>
        <dbReference type="Google" id="ProtNLM"/>
    </source>
</evidence>
<name>A0A0W8G0P7_9ZZZZ</name>
<protein>
    <recommendedName>
        <fullName evidence="3">PEGA domain-containing protein</fullName>
    </recommendedName>
</protein>
<sequence length="241" mass="27244">MRSKIIKIFTLIFVLALSSLAQDDCNSTVTIITNNEAANIFVNDSLVAVGTATLEMKPGYYEIVIMESISKWGSEVIKDSLTITECNESIELTFNFRDRTLINSVPDAAVIYKDTLIGYTPILIPLKYENLSLEKTNYRRKNISLPPVTQSQKITLDYIGKENKQPFIETTLFKVLIGSALVLGSTAAYFKLEADKNFDKYTETRNREFLDQTDKFDLYSGLAFGALQLNLGALLYYFLFE</sequence>
<comment type="caution">
    <text evidence="2">The sequence shown here is derived from an EMBL/GenBank/DDBJ whole genome shotgun (WGS) entry which is preliminary data.</text>
</comment>
<reference evidence="2" key="1">
    <citation type="journal article" date="2015" name="Proc. Natl. Acad. Sci. U.S.A.">
        <title>Networks of energetic and metabolic interactions define dynamics in microbial communities.</title>
        <authorList>
            <person name="Embree M."/>
            <person name="Liu J.K."/>
            <person name="Al-Bassam M.M."/>
            <person name="Zengler K."/>
        </authorList>
    </citation>
    <scope>NUCLEOTIDE SEQUENCE</scope>
</reference>
<evidence type="ECO:0000313" key="2">
    <source>
        <dbReference type="EMBL" id="KUG26067.1"/>
    </source>
</evidence>
<evidence type="ECO:0000256" key="1">
    <source>
        <dbReference type="SAM" id="Phobius"/>
    </source>
</evidence>
<feature type="transmembrane region" description="Helical" evidence="1">
    <location>
        <begin position="171"/>
        <end position="190"/>
    </location>
</feature>
<keyword evidence="1" id="KW-0812">Transmembrane</keyword>
<organism evidence="2">
    <name type="scientific">hydrocarbon metagenome</name>
    <dbReference type="NCBI Taxonomy" id="938273"/>
    <lineage>
        <taxon>unclassified sequences</taxon>
        <taxon>metagenomes</taxon>
        <taxon>ecological metagenomes</taxon>
    </lineage>
</organism>
<keyword evidence="1" id="KW-0472">Membrane</keyword>
<dbReference type="EMBL" id="LNQE01000542">
    <property type="protein sequence ID" value="KUG26067.1"/>
    <property type="molecule type" value="Genomic_DNA"/>
</dbReference>
<dbReference type="AlphaFoldDB" id="A0A0W8G0P7"/>
<accession>A0A0W8G0P7</accession>
<keyword evidence="1" id="KW-1133">Transmembrane helix</keyword>
<gene>
    <name evidence="2" type="ORF">ASZ90_004100</name>
</gene>